<dbReference type="PANTHER" id="PTHR43415:SF3">
    <property type="entry name" value="GNAT-FAMILY ACETYLTRANSFERASE"/>
    <property type="match status" value="1"/>
</dbReference>
<dbReference type="EMBL" id="QEKV01000005">
    <property type="protein sequence ID" value="PVY94353.1"/>
    <property type="molecule type" value="Genomic_DNA"/>
</dbReference>
<proteinExistence type="predicted"/>
<comment type="caution">
    <text evidence="2">The sequence shown here is derived from an EMBL/GenBank/DDBJ whole genome shotgun (WGS) entry which is preliminary data.</text>
</comment>
<dbReference type="PROSITE" id="PS51186">
    <property type="entry name" value="GNAT"/>
    <property type="match status" value="1"/>
</dbReference>
<feature type="domain" description="N-acetyltransferase" evidence="1">
    <location>
        <begin position="1"/>
        <end position="153"/>
    </location>
</feature>
<dbReference type="InterPro" id="IPR016181">
    <property type="entry name" value="Acyl_CoA_acyltransferase"/>
</dbReference>
<evidence type="ECO:0000313" key="3">
    <source>
        <dbReference type="Proteomes" id="UP000245793"/>
    </source>
</evidence>
<accession>A0A2U1E326</accession>
<organism evidence="2 3">
    <name type="scientific">Ezakiella coagulans</name>
    <dbReference type="NCBI Taxonomy" id="46507"/>
    <lineage>
        <taxon>Bacteria</taxon>
        <taxon>Bacillati</taxon>
        <taxon>Bacillota</taxon>
        <taxon>Tissierellia</taxon>
        <taxon>Ezakiella</taxon>
    </lineage>
</organism>
<sequence>MRSFGNNKNPLLISYDFWPRSFTECGYWYLKKTEKKDRRYFVASIKGKIIAYLSSKDIDMDEGTSVLGLVLDPNFQSCGYGKRIMEKFLAMYFDDYGFDEMTLTVDMFNERAFRLYKSLGFKVVGRGYQIFDGERWQISKGDEKFFVFKKGRILSKMRKMKISYEDFSL</sequence>
<name>A0A2U1E326_9FIRM</name>
<dbReference type="Pfam" id="PF00583">
    <property type="entry name" value="Acetyltransf_1"/>
    <property type="match status" value="1"/>
</dbReference>
<dbReference type="AlphaFoldDB" id="A0A2U1E326"/>
<dbReference type="SUPFAM" id="SSF55729">
    <property type="entry name" value="Acyl-CoA N-acyltransferases (Nat)"/>
    <property type="match status" value="1"/>
</dbReference>
<dbReference type="Proteomes" id="UP000245793">
    <property type="component" value="Unassembled WGS sequence"/>
</dbReference>
<keyword evidence="3" id="KW-1185">Reference proteome</keyword>
<dbReference type="Gene3D" id="3.40.630.30">
    <property type="match status" value="1"/>
</dbReference>
<dbReference type="CDD" id="cd04301">
    <property type="entry name" value="NAT_SF"/>
    <property type="match status" value="1"/>
</dbReference>
<reference evidence="2 3" key="1">
    <citation type="submission" date="2018-04" db="EMBL/GenBank/DDBJ databases">
        <title>Genomic Encyclopedia of Type Strains, Phase IV (KMG-IV): sequencing the most valuable type-strain genomes for metagenomic binning, comparative biology and taxonomic classification.</title>
        <authorList>
            <person name="Goeker M."/>
        </authorList>
    </citation>
    <scope>NUCLEOTIDE SEQUENCE [LARGE SCALE GENOMIC DNA]</scope>
    <source>
        <strain evidence="2 3">DSM 20705</strain>
    </source>
</reference>
<keyword evidence="2" id="KW-0808">Transferase</keyword>
<dbReference type="GO" id="GO:0016747">
    <property type="term" value="F:acyltransferase activity, transferring groups other than amino-acyl groups"/>
    <property type="evidence" value="ECO:0007669"/>
    <property type="project" value="InterPro"/>
</dbReference>
<dbReference type="PANTHER" id="PTHR43415">
    <property type="entry name" value="SPERMIDINE N(1)-ACETYLTRANSFERASE"/>
    <property type="match status" value="1"/>
</dbReference>
<protein>
    <submittedName>
        <fullName evidence="2">Acetyltransferase (GNAT) family protein</fullName>
    </submittedName>
</protein>
<gene>
    <name evidence="2" type="ORF">C7381_10556</name>
</gene>
<evidence type="ECO:0000259" key="1">
    <source>
        <dbReference type="PROSITE" id="PS51186"/>
    </source>
</evidence>
<dbReference type="InterPro" id="IPR000182">
    <property type="entry name" value="GNAT_dom"/>
</dbReference>
<evidence type="ECO:0000313" key="2">
    <source>
        <dbReference type="EMBL" id="PVY94353.1"/>
    </source>
</evidence>